<dbReference type="OrthoDB" id="9449045at2759"/>
<feature type="region of interest" description="Disordered" evidence="1">
    <location>
        <begin position="35"/>
        <end position="103"/>
    </location>
</feature>
<sequence length="324" mass="36810">MSRVIHPPESIYNLIPKEEVIPEKPPRYTSKFRAQVKQENQQNKLANRTMGPAKVETRSPKQYLQKHSREPKLPERKPFSYGDGQPKKPHLPSRTDQPPLGVHSQKDFVKTNAMETILSVPRKPEPAYAHTKHGDKELLENSGLVPKYIRKEEEVRKAQERIECLARDILVDLAHDTLMVLCVLKGGYKFCADLLESVKAQSRSSGRPISTRTEFIRLKSYLNDCSTEDLHIIGPEDLSMLTGKLLNLNPLEHDIGFIIPDRFVVGYALDYNEYFRDLHSSFDGCLYSSISLRVRMFGGLSLFPLLSHSGTLAPCLAFICSSHK</sequence>
<dbReference type="GO" id="GO:0000287">
    <property type="term" value="F:magnesium ion binding"/>
    <property type="evidence" value="ECO:0007669"/>
    <property type="project" value="TreeGrafter"/>
</dbReference>
<feature type="compositionally biased region" description="Polar residues" evidence="1">
    <location>
        <begin position="37"/>
        <end position="46"/>
    </location>
</feature>
<dbReference type="GO" id="GO:0005829">
    <property type="term" value="C:cytosol"/>
    <property type="evidence" value="ECO:0007669"/>
    <property type="project" value="TreeGrafter"/>
</dbReference>
<organism evidence="2 3">
    <name type="scientific">Bagarius yarrelli</name>
    <name type="common">Goonch</name>
    <name type="synonym">Bagrus yarrelli</name>
    <dbReference type="NCBI Taxonomy" id="175774"/>
    <lineage>
        <taxon>Eukaryota</taxon>
        <taxon>Metazoa</taxon>
        <taxon>Chordata</taxon>
        <taxon>Craniata</taxon>
        <taxon>Vertebrata</taxon>
        <taxon>Euteleostomi</taxon>
        <taxon>Actinopterygii</taxon>
        <taxon>Neopterygii</taxon>
        <taxon>Teleostei</taxon>
        <taxon>Ostariophysi</taxon>
        <taxon>Siluriformes</taxon>
        <taxon>Sisoridae</taxon>
        <taxon>Sisorinae</taxon>
        <taxon>Bagarius</taxon>
    </lineage>
</organism>
<evidence type="ECO:0000313" key="3">
    <source>
        <dbReference type="Proteomes" id="UP000319801"/>
    </source>
</evidence>
<name>A0A556V4T6_BAGYA</name>
<feature type="compositionally biased region" description="Basic and acidic residues" evidence="1">
    <location>
        <begin position="67"/>
        <end position="78"/>
    </location>
</feature>
<reference evidence="2 3" key="1">
    <citation type="journal article" date="2019" name="Genome Biol. Evol.">
        <title>Whole-Genome Sequencing of the Giant Devil Catfish, Bagarius yarrelli.</title>
        <authorList>
            <person name="Jiang W."/>
            <person name="Lv Y."/>
            <person name="Cheng L."/>
            <person name="Yang K."/>
            <person name="Chao B."/>
            <person name="Wang X."/>
            <person name="Li Y."/>
            <person name="Pan X."/>
            <person name="You X."/>
            <person name="Zhang Y."/>
            <person name="Yang J."/>
            <person name="Li J."/>
            <person name="Zhang X."/>
            <person name="Liu S."/>
            <person name="Sun C."/>
            <person name="Yang J."/>
            <person name="Shi Q."/>
        </authorList>
    </citation>
    <scope>NUCLEOTIDE SEQUENCE [LARGE SCALE GENOMIC DNA]</scope>
    <source>
        <strain evidence="2">JWS20170419001</strain>
        <tissue evidence="2">Muscle</tissue>
    </source>
</reference>
<protein>
    <submittedName>
        <fullName evidence="2">Enkurin</fullName>
    </submittedName>
</protein>
<dbReference type="SUPFAM" id="SSF53271">
    <property type="entry name" value="PRTase-like"/>
    <property type="match status" value="1"/>
</dbReference>
<evidence type="ECO:0000313" key="2">
    <source>
        <dbReference type="EMBL" id="TSU75987.1"/>
    </source>
</evidence>
<dbReference type="Gene3D" id="3.40.50.2020">
    <property type="match status" value="2"/>
</dbReference>
<dbReference type="InterPro" id="IPR050408">
    <property type="entry name" value="HGPRT"/>
</dbReference>
<dbReference type="GO" id="GO:0032264">
    <property type="term" value="P:IMP salvage"/>
    <property type="evidence" value="ECO:0007669"/>
    <property type="project" value="TreeGrafter"/>
</dbReference>
<proteinExistence type="predicted"/>
<accession>A0A556V4T6</accession>
<dbReference type="PANTHER" id="PTHR43340:SF5">
    <property type="entry name" value="PHOSPHORIBOSYLTRANSFERASE DOMAIN-CONTAINING PROTEIN 1"/>
    <property type="match status" value="1"/>
</dbReference>
<dbReference type="GO" id="GO:0032263">
    <property type="term" value="P:GMP salvage"/>
    <property type="evidence" value="ECO:0007669"/>
    <property type="project" value="TreeGrafter"/>
</dbReference>
<dbReference type="PANTHER" id="PTHR43340">
    <property type="entry name" value="HYPOXANTHINE-GUANINE PHOSPHORIBOSYLTRANSFERASE"/>
    <property type="match status" value="1"/>
</dbReference>
<dbReference type="GO" id="GO:0004422">
    <property type="term" value="F:hypoxanthine phosphoribosyltransferase activity"/>
    <property type="evidence" value="ECO:0007669"/>
    <property type="project" value="TreeGrafter"/>
</dbReference>
<comment type="caution">
    <text evidence="2">The sequence shown here is derived from an EMBL/GenBank/DDBJ whole genome shotgun (WGS) entry which is preliminary data.</text>
</comment>
<dbReference type="GO" id="GO:0006178">
    <property type="term" value="P:guanine salvage"/>
    <property type="evidence" value="ECO:0007669"/>
    <property type="project" value="TreeGrafter"/>
</dbReference>
<dbReference type="InterPro" id="IPR029057">
    <property type="entry name" value="PRTase-like"/>
</dbReference>
<evidence type="ECO:0000256" key="1">
    <source>
        <dbReference type="SAM" id="MobiDB-lite"/>
    </source>
</evidence>
<dbReference type="AlphaFoldDB" id="A0A556V4T6"/>
<keyword evidence="3" id="KW-1185">Reference proteome</keyword>
<dbReference type="EMBL" id="VCAZ01000120">
    <property type="protein sequence ID" value="TSU75987.1"/>
    <property type="molecule type" value="Genomic_DNA"/>
</dbReference>
<gene>
    <name evidence="2" type="ORF">Baya_13044</name>
</gene>
<dbReference type="GO" id="GO:0046100">
    <property type="term" value="P:hypoxanthine metabolic process"/>
    <property type="evidence" value="ECO:0007669"/>
    <property type="project" value="TreeGrafter"/>
</dbReference>
<dbReference type="Proteomes" id="UP000319801">
    <property type="component" value="Unassembled WGS sequence"/>
</dbReference>